<reference evidence="3 4" key="1">
    <citation type="submission" date="2015-09" db="EMBL/GenBank/DDBJ databases">
        <authorList>
            <consortium name="Pathogen Informatics"/>
        </authorList>
    </citation>
    <scope>NUCLEOTIDE SEQUENCE [LARGE SCALE GENOMIC DNA]</scope>
    <source>
        <strain evidence="3 4">2789STDY5834841</strain>
    </source>
</reference>
<dbReference type="GO" id="GO:0016998">
    <property type="term" value="P:cell wall macromolecule catabolic process"/>
    <property type="evidence" value="ECO:0007669"/>
    <property type="project" value="InterPro"/>
</dbReference>
<name>A0A173YXL7_9FIRM</name>
<dbReference type="InterPro" id="IPR002053">
    <property type="entry name" value="Glyco_hydro_25"/>
</dbReference>
<dbReference type="InterPro" id="IPR013168">
    <property type="entry name" value="Cpl_7_lyso_C"/>
</dbReference>
<evidence type="ECO:0000313" key="3">
    <source>
        <dbReference type="EMBL" id="CUN68921.1"/>
    </source>
</evidence>
<dbReference type="Pfam" id="PF01476">
    <property type="entry name" value="LysM"/>
    <property type="match status" value="1"/>
</dbReference>
<organism evidence="3 4">
    <name type="scientific">[Ruminococcus] torques</name>
    <dbReference type="NCBI Taxonomy" id="33039"/>
    <lineage>
        <taxon>Bacteria</taxon>
        <taxon>Bacillati</taxon>
        <taxon>Bacillota</taxon>
        <taxon>Clostridia</taxon>
        <taxon>Lachnospirales</taxon>
        <taxon>Lachnospiraceae</taxon>
        <taxon>Mediterraneibacter</taxon>
    </lineage>
</organism>
<dbReference type="PROSITE" id="PS51904">
    <property type="entry name" value="GLYCOSYL_HYDROL_F25_2"/>
    <property type="match status" value="1"/>
</dbReference>
<dbReference type="GO" id="GO:0003796">
    <property type="term" value="F:lysozyme activity"/>
    <property type="evidence" value="ECO:0007669"/>
    <property type="project" value="InterPro"/>
</dbReference>
<dbReference type="CDD" id="cd06414">
    <property type="entry name" value="GH25_LytC-like"/>
    <property type="match status" value="1"/>
</dbReference>
<sequence>MANLRVIDVSEHQGTINWDAVKGHIDGAILRCGYGDNIASQDDKQWKRNADECTRLGIPFGVYIYSYATSDAQARSEAEHVLRLVNGYKLSYPIYLDLEQAGTETGAIQRANIFGDIIENAGYLCGVYANTNWWTNYLVGLERFVKWVAQYNSVCTYQGTYDIWQYTSGGSVPGISGNVDMNHCYRDYPAEITGGDIKPTPPAVAPSGSTLDLVVGVMQGKYGDGDARKNALGNRYNEVQNMINYIASASVDTLVKEVYAGKYGNGDTRKAALGNRYNEVQNRIDVSSGGAVYYTVQSGDTLSGIATKYGTTYQHLADLNGIVNPNLIYAGQKIRVK</sequence>
<dbReference type="EC" id="3.5.1.28" evidence="3"/>
<dbReference type="RefSeq" id="WP_070100386.1">
    <property type="nucleotide sequence ID" value="NZ_CBCTJF010000011.1"/>
</dbReference>
<dbReference type="SMART" id="SM00257">
    <property type="entry name" value="LysM"/>
    <property type="match status" value="1"/>
</dbReference>
<dbReference type="Gene3D" id="3.10.350.10">
    <property type="entry name" value="LysM domain"/>
    <property type="match status" value="1"/>
</dbReference>
<evidence type="ECO:0000256" key="1">
    <source>
        <dbReference type="ARBA" id="ARBA00010646"/>
    </source>
</evidence>
<feature type="domain" description="LysM" evidence="2">
    <location>
        <begin position="292"/>
        <end position="336"/>
    </location>
</feature>
<dbReference type="Gene3D" id="3.20.20.80">
    <property type="entry name" value="Glycosidases"/>
    <property type="match status" value="1"/>
</dbReference>
<gene>
    <name evidence="3" type="primary">sle1</name>
    <name evidence="3" type="ORF">ERS852456_00560</name>
</gene>
<dbReference type="Proteomes" id="UP000095787">
    <property type="component" value="Unassembled WGS sequence"/>
</dbReference>
<dbReference type="InterPro" id="IPR018392">
    <property type="entry name" value="LysM"/>
</dbReference>
<dbReference type="EMBL" id="CYZO01000005">
    <property type="protein sequence ID" value="CUN68921.1"/>
    <property type="molecule type" value="Genomic_DNA"/>
</dbReference>
<dbReference type="CDD" id="cd00118">
    <property type="entry name" value="LysM"/>
    <property type="match status" value="1"/>
</dbReference>
<accession>A0A173YXL7</accession>
<dbReference type="Pfam" id="PF01183">
    <property type="entry name" value="Glyco_hydro_25"/>
    <property type="match status" value="1"/>
</dbReference>
<evidence type="ECO:0000313" key="4">
    <source>
        <dbReference type="Proteomes" id="UP000095787"/>
    </source>
</evidence>
<dbReference type="GO" id="GO:0008745">
    <property type="term" value="F:N-acetylmuramoyl-L-alanine amidase activity"/>
    <property type="evidence" value="ECO:0007669"/>
    <property type="project" value="UniProtKB-EC"/>
</dbReference>
<dbReference type="PANTHER" id="PTHR34135">
    <property type="entry name" value="LYSOZYME"/>
    <property type="match status" value="1"/>
</dbReference>
<protein>
    <submittedName>
        <fullName evidence="3">N-acetylmuramoyl-L-alanine amidase sle1</fullName>
        <ecNumber evidence="3">3.5.1.28</ecNumber>
    </submittedName>
</protein>
<comment type="similarity">
    <text evidence="1">Belongs to the glycosyl hydrolase 25 family.</text>
</comment>
<dbReference type="AlphaFoldDB" id="A0A173YXL7"/>
<dbReference type="InterPro" id="IPR036779">
    <property type="entry name" value="LysM_dom_sf"/>
</dbReference>
<proteinExistence type="inferred from homology"/>
<dbReference type="Pfam" id="PF08230">
    <property type="entry name" value="CW_7"/>
    <property type="match status" value="2"/>
</dbReference>
<dbReference type="SUPFAM" id="SSF51445">
    <property type="entry name" value="(Trans)glycosidases"/>
    <property type="match status" value="1"/>
</dbReference>
<dbReference type="SMART" id="SM01095">
    <property type="entry name" value="Cpl-7"/>
    <property type="match status" value="2"/>
</dbReference>
<dbReference type="SUPFAM" id="SSF54106">
    <property type="entry name" value="LysM domain"/>
    <property type="match status" value="1"/>
</dbReference>
<dbReference type="PANTHER" id="PTHR34135:SF2">
    <property type="entry name" value="LYSOZYME"/>
    <property type="match status" value="1"/>
</dbReference>
<dbReference type="InterPro" id="IPR017853">
    <property type="entry name" value="GH"/>
</dbReference>
<dbReference type="GO" id="GO:0009253">
    <property type="term" value="P:peptidoglycan catabolic process"/>
    <property type="evidence" value="ECO:0007669"/>
    <property type="project" value="InterPro"/>
</dbReference>
<dbReference type="PROSITE" id="PS51782">
    <property type="entry name" value="LYSM"/>
    <property type="match status" value="1"/>
</dbReference>
<dbReference type="GO" id="GO:0016052">
    <property type="term" value="P:carbohydrate catabolic process"/>
    <property type="evidence" value="ECO:0007669"/>
    <property type="project" value="TreeGrafter"/>
</dbReference>
<evidence type="ECO:0000259" key="2">
    <source>
        <dbReference type="PROSITE" id="PS51782"/>
    </source>
</evidence>
<keyword evidence="3" id="KW-0378">Hydrolase</keyword>